<feature type="non-terminal residue" evidence="1">
    <location>
        <position position="1"/>
    </location>
</feature>
<proteinExistence type="predicted"/>
<reference evidence="1" key="1">
    <citation type="submission" date="2022-06" db="EMBL/GenBank/DDBJ databases">
        <title>Phylogenomic reconstructions and comparative analyses of Kickxellomycotina fungi.</title>
        <authorList>
            <person name="Reynolds N.K."/>
            <person name="Stajich J.E."/>
            <person name="Barry K."/>
            <person name="Grigoriev I.V."/>
            <person name="Crous P."/>
            <person name="Smith M.E."/>
        </authorList>
    </citation>
    <scope>NUCLEOTIDE SEQUENCE</scope>
    <source>
        <strain evidence="1">RSA 2271</strain>
    </source>
</reference>
<dbReference type="Proteomes" id="UP001145114">
    <property type="component" value="Unassembled WGS sequence"/>
</dbReference>
<evidence type="ECO:0000313" key="1">
    <source>
        <dbReference type="EMBL" id="KAJ1676709.1"/>
    </source>
</evidence>
<name>A0ACC1HJL5_9FUNG</name>
<accession>A0ACC1HJL5</accession>
<organism evidence="1 2">
    <name type="scientific">Spiromyces aspiralis</name>
    <dbReference type="NCBI Taxonomy" id="68401"/>
    <lineage>
        <taxon>Eukaryota</taxon>
        <taxon>Fungi</taxon>
        <taxon>Fungi incertae sedis</taxon>
        <taxon>Zoopagomycota</taxon>
        <taxon>Kickxellomycotina</taxon>
        <taxon>Kickxellomycetes</taxon>
        <taxon>Kickxellales</taxon>
        <taxon>Kickxellaceae</taxon>
        <taxon>Spiromyces</taxon>
    </lineage>
</organism>
<evidence type="ECO:0000313" key="2">
    <source>
        <dbReference type="Proteomes" id="UP001145114"/>
    </source>
</evidence>
<feature type="non-terminal residue" evidence="1">
    <location>
        <position position="202"/>
    </location>
</feature>
<sequence length="202" mass="21771">VGLRIRPPNPEEEEGGSRQCIAQIPDTTQVVLGADRAFTFDYVFSPQVSQCEIYAACIQPLVDKFLAGYNATVLAYGQTGSGKTYTMGTSLSAGGDGMLNVYDTDTDSQAGIVPRAIGRVYQYIDEQRTKAPGSLFQVSLSFLELYNEELVDLLAQKSAAAPSCLADSSTVVEPTIREDGQGRILWVGIVQKSVSSYHETLG</sequence>
<protein>
    <submittedName>
        <fullName evidence="1">Uncharacterized protein</fullName>
    </submittedName>
</protein>
<gene>
    <name evidence="1" type="ORF">EV182_007642</name>
</gene>
<comment type="caution">
    <text evidence="1">The sequence shown here is derived from an EMBL/GenBank/DDBJ whole genome shotgun (WGS) entry which is preliminary data.</text>
</comment>
<dbReference type="EMBL" id="JAMZIH010003621">
    <property type="protein sequence ID" value="KAJ1676709.1"/>
    <property type="molecule type" value="Genomic_DNA"/>
</dbReference>
<keyword evidence="2" id="KW-1185">Reference proteome</keyword>